<sequence length="157" mass="16963">MNVRKAARNGVAGLIAAGLVLAFVVGRQQTRAATPTEVCTLHFSGGVTLADVPVAKTQEQQARGLMHRDDVGPGMLFSWPDAAERVFWMHNTPSPLSIGFFDAAGQLFAIKDMQPNSDEYHFSGQPAQDALELAQGQFQARGLAVGTRLVSRDCRPR</sequence>
<dbReference type="PANTHER" id="PTHR37953:SF1">
    <property type="entry name" value="UPF0127 PROTEIN MJ1496"/>
    <property type="match status" value="1"/>
</dbReference>
<gene>
    <name evidence="1" type="ORF">Xmlh_13030</name>
</gene>
<reference evidence="1 2" key="1">
    <citation type="submission" date="2015-12" db="EMBL/GenBank/DDBJ databases">
        <authorList>
            <person name="Shamseldin A."/>
            <person name="Moawad H."/>
            <person name="Abd El-Rahim W.M."/>
            <person name="Sadowsky M.J."/>
        </authorList>
    </citation>
    <scope>NUCLEOTIDE SEQUENCE [LARGE SCALE GENOMIC DNA]</scope>
    <source>
        <strain evidence="1 2">LMG9050</strain>
    </source>
</reference>
<evidence type="ECO:0008006" key="3">
    <source>
        <dbReference type="Google" id="ProtNLM"/>
    </source>
</evidence>
<accession>A0A1T1NZT2</accession>
<protein>
    <recommendedName>
        <fullName evidence="3">DUF192 domain-containing protein</fullName>
    </recommendedName>
</protein>
<evidence type="ECO:0000313" key="2">
    <source>
        <dbReference type="Proteomes" id="UP000190559"/>
    </source>
</evidence>
<dbReference type="EMBL" id="LOJW01000028">
    <property type="protein sequence ID" value="OOW68663.1"/>
    <property type="molecule type" value="Genomic_DNA"/>
</dbReference>
<dbReference type="PANTHER" id="PTHR37953">
    <property type="entry name" value="UPF0127 PROTEIN MJ1496"/>
    <property type="match status" value="1"/>
</dbReference>
<organism evidence="1 2">
    <name type="scientific">Xanthomonas axonopodis pv. melhusii</name>
    <dbReference type="NCBI Taxonomy" id="487834"/>
    <lineage>
        <taxon>Bacteria</taxon>
        <taxon>Pseudomonadati</taxon>
        <taxon>Pseudomonadota</taxon>
        <taxon>Gammaproteobacteria</taxon>
        <taxon>Lysobacterales</taxon>
        <taxon>Lysobacteraceae</taxon>
        <taxon>Xanthomonas</taxon>
    </lineage>
</organism>
<dbReference type="RefSeq" id="WP_078563962.1">
    <property type="nucleotide sequence ID" value="NZ_LOJW01000028.1"/>
</dbReference>
<evidence type="ECO:0000313" key="1">
    <source>
        <dbReference type="EMBL" id="OOW68663.1"/>
    </source>
</evidence>
<dbReference type="Proteomes" id="UP000190559">
    <property type="component" value="Unassembled WGS sequence"/>
</dbReference>
<dbReference type="AlphaFoldDB" id="A0A1T1NZT2"/>
<comment type="caution">
    <text evidence="1">The sequence shown here is derived from an EMBL/GenBank/DDBJ whole genome shotgun (WGS) entry which is preliminary data.</text>
</comment>
<dbReference type="InterPro" id="IPR038695">
    <property type="entry name" value="Saro_0823-like_sf"/>
</dbReference>
<proteinExistence type="predicted"/>
<dbReference type="Pfam" id="PF02643">
    <property type="entry name" value="DUF192"/>
    <property type="match status" value="1"/>
</dbReference>
<name>A0A1T1NZT2_9XANT</name>
<dbReference type="InterPro" id="IPR003795">
    <property type="entry name" value="DUF192"/>
</dbReference>
<dbReference type="Gene3D" id="2.60.120.1140">
    <property type="entry name" value="Protein of unknown function DUF192"/>
    <property type="match status" value="1"/>
</dbReference>